<evidence type="ECO:0000313" key="2">
    <source>
        <dbReference type="Proteomes" id="UP000658320"/>
    </source>
</evidence>
<dbReference type="Gene3D" id="1.10.620.20">
    <property type="entry name" value="Ribonucleotide Reductase, subunit A"/>
    <property type="match status" value="1"/>
</dbReference>
<keyword evidence="2" id="KW-1185">Reference proteome</keyword>
<evidence type="ECO:0000313" key="1">
    <source>
        <dbReference type="EMBL" id="GGR06948.1"/>
    </source>
</evidence>
<dbReference type="GO" id="GO:0016491">
    <property type="term" value="F:oxidoreductase activity"/>
    <property type="evidence" value="ECO:0007669"/>
    <property type="project" value="InterPro"/>
</dbReference>
<dbReference type="EMBL" id="BMSX01000004">
    <property type="protein sequence ID" value="GGR06948.1"/>
    <property type="molecule type" value="Genomic_DNA"/>
</dbReference>
<protein>
    <recommendedName>
        <fullName evidence="3">Ferritin-like domain-containing protein</fullName>
    </recommendedName>
</protein>
<proteinExistence type="predicted"/>
<evidence type="ECO:0008006" key="3">
    <source>
        <dbReference type="Google" id="ProtNLM"/>
    </source>
</evidence>
<name>A0A918F772_9ACTN</name>
<reference evidence="1" key="1">
    <citation type="journal article" date="2014" name="Int. J. Syst. Evol. Microbiol.">
        <title>Complete genome sequence of Corynebacterium casei LMG S-19264T (=DSM 44701T), isolated from a smear-ripened cheese.</title>
        <authorList>
            <consortium name="US DOE Joint Genome Institute (JGI-PGF)"/>
            <person name="Walter F."/>
            <person name="Albersmeier A."/>
            <person name="Kalinowski J."/>
            <person name="Ruckert C."/>
        </authorList>
    </citation>
    <scope>NUCLEOTIDE SEQUENCE</scope>
    <source>
        <strain evidence="1">JCM 4346</strain>
    </source>
</reference>
<dbReference type="InterPro" id="IPR009078">
    <property type="entry name" value="Ferritin-like_SF"/>
</dbReference>
<sequence length="275" mass="30487">MGVRLAAVERFGVRLRRPSPGHGGCVPERGDRVQTGGFAKWTRRFEDERERRRAQGDPDWGQSATLHPAVWASIQRFQVGEDGDGANLVGKADQAGDADYGQAVRLFIAEEQNHARLLARLLAAGGIPTLTGHWSDMVFVRLRRLMGLRMELLVLMIAEVVALRYYRALRDGTDDSLTADVAGRILSDEQRHVPFHCERLHASLAELPRAMRRPVMALWRLLLLAVSLVVAADHGPALRRLDVGRLRFVVDVMTSSHTVVSAVLVPRPDAWTSAG</sequence>
<gene>
    <name evidence="1" type="ORF">GCM10010251_23440</name>
</gene>
<comment type="caution">
    <text evidence="1">The sequence shown here is derived from an EMBL/GenBank/DDBJ whole genome shotgun (WGS) entry which is preliminary data.</text>
</comment>
<accession>A0A918F772</accession>
<organism evidence="1 2">
    <name type="scientific">Streptomyces aurantiogriseus</name>
    <dbReference type="NCBI Taxonomy" id="66870"/>
    <lineage>
        <taxon>Bacteria</taxon>
        <taxon>Bacillati</taxon>
        <taxon>Actinomycetota</taxon>
        <taxon>Actinomycetes</taxon>
        <taxon>Kitasatosporales</taxon>
        <taxon>Streptomycetaceae</taxon>
        <taxon>Streptomyces</taxon>
    </lineage>
</organism>
<dbReference type="CDD" id="cd00657">
    <property type="entry name" value="Ferritin_like"/>
    <property type="match status" value="1"/>
</dbReference>
<dbReference type="AlphaFoldDB" id="A0A918F772"/>
<dbReference type="InterPro" id="IPR012348">
    <property type="entry name" value="RNR-like"/>
</dbReference>
<dbReference type="Proteomes" id="UP000658320">
    <property type="component" value="Unassembled WGS sequence"/>
</dbReference>
<dbReference type="SUPFAM" id="SSF47240">
    <property type="entry name" value="Ferritin-like"/>
    <property type="match status" value="1"/>
</dbReference>
<reference evidence="1" key="2">
    <citation type="submission" date="2020-09" db="EMBL/GenBank/DDBJ databases">
        <authorList>
            <person name="Sun Q."/>
            <person name="Ohkuma M."/>
        </authorList>
    </citation>
    <scope>NUCLEOTIDE SEQUENCE</scope>
    <source>
        <strain evidence="1">JCM 4346</strain>
    </source>
</reference>